<reference evidence="1" key="1">
    <citation type="submission" date="2022-08" db="EMBL/GenBank/DDBJ databases">
        <authorList>
            <person name="Deng Y."/>
            <person name="Han X.-F."/>
            <person name="Zhang Y.-Q."/>
        </authorList>
    </citation>
    <scope>NUCLEOTIDE SEQUENCE</scope>
    <source>
        <strain evidence="1">CPCC 203386</strain>
    </source>
</reference>
<dbReference type="EMBL" id="JANLCJ010000005">
    <property type="protein sequence ID" value="MCS5735230.1"/>
    <property type="molecule type" value="Genomic_DNA"/>
</dbReference>
<dbReference type="RefSeq" id="WP_259540138.1">
    <property type="nucleotide sequence ID" value="NZ_JANLCJ010000005.1"/>
</dbReference>
<sequence length="60" mass="6354">MSSLEFDAAITGAREAASAASFDVQKLPEDSVERQALHNLVTAIDHLIQAVDQQAADTDA</sequence>
<keyword evidence="2" id="KW-1185">Reference proteome</keyword>
<name>A0ABT2H5L0_9MICO</name>
<evidence type="ECO:0000313" key="2">
    <source>
        <dbReference type="Proteomes" id="UP001165586"/>
    </source>
</evidence>
<accession>A0ABT2H5L0</accession>
<dbReference type="Proteomes" id="UP001165586">
    <property type="component" value="Unassembled WGS sequence"/>
</dbReference>
<organism evidence="1 2">
    <name type="scientific">Herbiconiux daphne</name>
    <dbReference type="NCBI Taxonomy" id="2970914"/>
    <lineage>
        <taxon>Bacteria</taxon>
        <taxon>Bacillati</taxon>
        <taxon>Actinomycetota</taxon>
        <taxon>Actinomycetes</taxon>
        <taxon>Micrococcales</taxon>
        <taxon>Microbacteriaceae</taxon>
        <taxon>Herbiconiux</taxon>
    </lineage>
</organism>
<evidence type="ECO:0000313" key="1">
    <source>
        <dbReference type="EMBL" id="MCS5735230.1"/>
    </source>
</evidence>
<gene>
    <name evidence="1" type="ORF">N1032_15895</name>
</gene>
<proteinExistence type="predicted"/>
<comment type="caution">
    <text evidence="1">The sequence shown here is derived from an EMBL/GenBank/DDBJ whole genome shotgun (WGS) entry which is preliminary data.</text>
</comment>
<protein>
    <submittedName>
        <fullName evidence="1">Uncharacterized protein</fullName>
    </submittedName>
</protein>